<gene>
    <name evidence="3" type="ORF">IWX46DRAFT_530052</name>
</gene>
<accession>A0ABR1LX46</accession>
<evidence type="ECO:0000313" key="3">
    <source>
        <dbReference type="EMBL" id="KAK7539101.1"/>
    </source>
</evidence>
<feature type="domain" description="DUF3669" evidence="2">
    <location>
        <begin position="307"/>
        <end position="371"/>
    </location>
</feature>
<evidence type="ECO:0000259" key="2">
    <source>
        <dbReference type="Pfam" id="PF12417"/>
    </source>
</evidence>
<dbReference type="PANTHER" id="PTHR40780">
    <property type="entry name" value="DUF3669 DOMAIN-CONTAINING PROTEIN"/>
    <property type="match status" value="1"/>
</dbReference>
<keyword evidence="4" id="KW-1185">Reference proteome</keyword>
<dbReference type="PANTHER" id="PTHR40780:SF2">
    <property type="entry name" value="DUF3669 DOMAIN-CONTAINING PROTEIN"/>
    <property type="match status" value="1"/>
</dbReference>
<feature type="compositionally biased region" description="Low complexity" evidence="1">
    <location>
        <begin position="17"/>
        <end position="28"/>
    </location>
</feature>
<evidence type="ECO:0000313" key="4">
    <source>
        <dbReference type="Proteomes" id="UP001365128"/>
    </source>
</evidence>
<proteinExistence type="predicted"/>
<reference evidence="3 4" key="1">
    <citation type="submission" date="2024-04" db="EMBL/GenBank/DDBJ databases">
        <title>Phyllosticta paracitricarpa is synonymous to the EU quarantine fungus P. citricarpa based on phylogenomic analyses.</title>
        <authorList>
            <consortium name="Lawrence Berkeley National Laboratory"/>
            <person name="Van Ingen-Buijs V.A."/>
            <person name="Van Westerhoven A.C."/>
            <person name="Haridas S."/>
            <person name="Skiadas P."/>
            <person name="Martin F."/>
            <person name="Groenewald J.Z."/>
            <person name="Crous P.W."/>
            <person name="Seidl M.F."/>
        </authorList>
    </citation>
    <scope>NUCLEOTIDE SEQUENCE [LARGE SCALE GENOMIC DNA]</scope>
    <source>
        <strain evidence="3 4">CBS 122670</strain>
    </source>
</reference>
<evidence type="ECO:0000256" key="1">
    <source>
        <dbReference type="SAM" id="MobiDB-lite"/>
    </source>
</evidence>
<comment type="caution">
    <text evidence="3">The sequence shown here is derived from an EMBL/GenBank/DDBJ whole genome shotgun (WGS) entry which is preliminary data.</text>
</comment>
<feature type="region of interest" description="Disordered" evidence="1">
    <location>
        <begin position="17"/>
        <end position="38"/>
    </location>
</feature>
<feature type="region of interest" description="Disordered" evidence="1">
    <location>
        <begin position="104"/>
        <end position="134"/>
    </location>
</feature>
<dbReference type="Proteomes" id="UP001365128">
    <property type="component" value="Unassembled WGS sequence"/>
</dbReference>
<protein>
    <submittedName>
        <fullName evidence="3">Zinc finger protein-domain-containing protein</fullName>
    </submittedName>
</protein>
<sequence>MDLSDEELGRLLSLDTTISSSSSRAGSTDAQKGPTPPLPTASIRLIGYGACGAIYSPDNAAHVFKLAKTRDGQLWNDYVQHTRVWEAMHAFDLYHETAVPRPGGFVPAEEDEGKEDEAGDEGEERGGGGGGGGVTRGWWARHEDLATTVAAGNNVNMPTAVLPSEKIPPLPRSLRNALIQRFCNPADKAAARASPGNADCLVRMYLGSYSRNSSSRFFSLRNFKLHLDQLRALHVDTRRLARHMAGALAAMHWGARVDARDVEFVVGSRSSSSSSSSSSLSSWTPLSSALLNTVAPNSCTDDLLRFWLLDFNQCGDTSFDEAGVRSAVDAFWLNDPYYPRPPRGDGVEAFEGALWDAFVARYLEVADRILACEEAEVRRLSRMFVTALVEGARR</sequence>
<dbReference type="EMBL" id="JBBPDW010000029">
    <property type="protein sequence ID" value="KAK7539101.1"/>
    <property type="molecule type" value="Genomic_DNA"/>
</dbReference>
<dbReference type="Pfam" id="PF12417">
    <property type="entry name" value="DUF3669"/>
    <property type="match status" value="1"/>
</dbReference>
<organism evidence="3 4">
    <name type="scientific">Phyllosticta citricarpa</name>
    <dbReference type="NCBI Taxonomy" id="55181"/>
    <lineage>
        <taxon>Eukaryota</taxon>
        <taxon>Fungi</taxon>
        <taxon>Dikarya</taxon>
        <taxon>Ascomycota</taxon>
        <taxon>Pezizomycotina</taxon>
        <taxon>Dothideomycetes</taxon>
        <taxon>Dothideomycetes incertae sedis</taxon>
        <taxon>Botryosphaeriales</taxon>
        <taxon>Phyllostictaceae</taxon>
        <taxon>Phyllosticta</taxon>
    </lineage>
</organism>
<feature type="compositionally biased region" description="Acidic residues" evidence="1">
    <location>
        <begin position="108"/>
        <end position="123"/>
    </location>
</feature>
<dbReference type="InterPro" id="IPR022137">
    <property type="entry name" value="Znf_prot_DUF3669"/>
</dbReference>
<name>A0ABR1LX46_9PEZI</name>